<dbReference type="EMBL" id="BK015733">
    <property type="protein sequence ID" value="DAE22417.1"/>
    <property type="molecule type" value="Genomic_DNA"/>
</dbReference>
<evidence type="ECO:0000313" key="1">
    <source>
        <dbReference type="EMBL" id="DAE22417.1"/>
    </source>
</evidence>
<proteinExistence type="predicted"/>
<name>A0A8S5QU91_9CAUD</name>
<organism evidence="1">
    <name type="scientific">CrAss-like virus sp. ctDAq1</name>
    <dbReference type="NCBI Taxonomy" id="2826822"/>
    <lineage>
        <taxon>Viruses</taxon>
        <taxon>Duplodnaviria</taxon>
        <taxon>Heunggongvirae</taxon>
        <taxon>Uroviricota</taxon>
        <taxon>Caudoviricetes</taxon>
        <taxon>Crassvirales</taxon>
    </lineage>
</organism>
<sequence length="150" mass="17260">MKDQVLSIGQMRYLRDLGVDTQEASIVHLFKDEEGNYIDYDKAEALREEIVVLDRYYDAEMGNYDHSLRMDYGVFTLQDLLNVIPPRVSSGSNEVFSLRIERCIDEWGVYYGTTEDSDGSKLSTPIYGDTLLEAAYEMLCYLAENNLLKK</sequence>
<protein>
    <submittedName>
        <fullName evidence="1">Uncharacterized protein</fullName>
    </submittedName>
</protein>
<reference evidence="1" key="1">
    <citation type="journal article" date="2021" name="Proc. Natl. Acad. Sci. U.S.A.">
        <title>A Catalog of Tens of Thousands of Viruses from Human Metagenomes Reveals Hidden Associations with Chronic Diseases.</title>
        <authorList>
            <person name="Tisza M.J."/>
            <person name="Buck C.B."/>
        </authorList>
    </citation>
    <scope>NUCLEOTIDE SEQUENCE</scope>
    <source>
        <strain evidence="1">CtDAq1</strain>
    </source>
</reference>
<accession>A0A8S5QU91</accession>